<dbReference type="HOGENOM" id="CLU_1103462_0_0_1"/>
<dbReference type="Proteomes" id="UP000030854">
    <property type="component" value="Unassembled WGS sequence"/>
</dbReference>
<dbReference type="EMBL" id="JNVN01002021">
    <property type="protein sequence ID" value="KHJ32512.1"/>
    <property type="molecule type" value="Genomic_DNA"/>
</dbReference>
<comment type="caution">
    <text evidence="1">The sequence shown here is derived from an EMBL/GenBank/DDBJ whole genome shotgun (WGS) entry which is preliminary data.</text>
</comment>
<sequence>MNSVTEIATVYCRMCKKNCSPELFANPASNSSYATCLDCRTQDHNRRYPTVFDPIPTQRSSDNLEDIDEANDEEVEQLAANIGMFEIVEEEVFNGPIPEEAPLGDDSIFKLSQLQSTEFRNHDEIQRRLQADEEANGINNPDEAPQVENFIVSEIDPNFDPFLEELPPNMFDNDNQVENLVPNDPFVEENLQTRNNEVLQSQDHLQIDPFLELNPPPQAEDMTMNNNQLPAEIGEAIEARKFKTFFSNATNF</sequence>
<reference evidence="1 2" key="1">
    <citation type="journal article" date="2014" name="BMC Genomics">
        <title>Adaptive genomic structural variation in the grape powdery mildew pathogen, Erysiphe necator.</title>
        <authorList>
            <person name="Jones L."/>
            <person name="Riaz S."/>
            <person name="Morales-Cruz A."/>
            <person name="Amrine K.C."/>
            <person name="McGuire B."/>
            <person name="Gubler W.D."/>
            <person name="Walker M.A."/>
            <person name="Cantu D."/>
        </authorList>
    </citation>
    <scope>NUCLEOTIDE SEQUENCE [LARGE SCALE GENOMIC DNA]</scope>
    <source>
        <strain evidence="2">c</strain>
    </source>
</reference>
<protein>
    <submittedName>
        <fullName evidence="1">Uncharacterized protein</fullName>
    </submittedName>
</protein>
<evidence type="ECO:0000313" key="2">
    <source>
        <dbReference type="Proteomes" id="UP000030854"/>
    </source>
</evidence>
<proteinExistence type="predicted"/>
<organism evidence="1 2">
    <name type="scientific">Uncinula necator</name>
    <name type="common">Grape powdery mildew</name>
    <dbReference type="NCBI Taxonomy" id="52586"/>
    <lineage>
        <taxon>Eukaryota</taxon>
        <taxon>Fungi</taxon>
        <taxon>Dikarya</taxon>
        <taxon>Ascomycota</taxon>
        <taxon>Pezizomycotina</taxon>
        <taxon>Leotiomycetes</taxon>
        <taxon>Erysiphales</taxon>
        <taxon>Erysiphaceae</taxon>
        <taxon>Erysiphe</taxon>
    </lineage>
</organism>
<gene>
    <name evidence="1" type="ORF">EV44_g5924</name>
</gene>
<keyword evidence="2" id="KW-1185">Reference proteome</keyword>
<dbReference type="AlphaFoldDB" id="A0A0B1P1K1"/>
<evidence type="ECO:0000313" key="1">
    <source>
        <dbReference type="EMBL" id="KHJ32512.1"/>
    </source>
</evidence>
<accession>A0A0B1P1K1</accession>
<name>A0A0B1P1K1_UNCNE</name>